<keyword evidence="2 5" id="KW-0689">Ribosomal protein</keyword>
<dbReference type="InterPro" id="IPR018257">
    <property type="entry name" value="Ribosomal_bL19_CS"/>
</dbReference>
<proteinExistence type="inferred from homology"/>
<dbReference type="FunFam" id="2.30.30.790:FF:000001">
    <property type="entry name" value="50S ribosomal protein L19"/>
    <property type="match status" value="1"/>
</dbReference>
<dbReference type="SUPFAM" id="SSF50104">
    <property type="entry name" value="Translation proteins SH3-like domain"/>
    <property type="match status" value="1"/>
</dbReference>
<dbReference type="GO" id="GO:0006412">
    <property type="term" value="P:translation"/>
    <property type="evidence" value="ECO:0007669"/>
    <property type="project" value="UniProtKB-UniRule"/>
</dbReference>
<evidence type="ECO:0000256" key="6">
    <source>
        <dbReference type="RuleBase" id="RU000559"/>
    </source>
</evidence>
<evidence type="ECO:0000256" key="5">
    <source>
        <dbReference type="HAMAP-Rule" id="MF_00402"/>
    </source>
</evidence>
<comment type="function">
    <text evidence="5 6">This protein is located at the 30S-50S ribosomal subunit interface and may play a role in the structure and function of the aminoacyl-tRNA binding site.</text>
</comment>
<reference evidence="7 8" key="1">
    <citation type="submission" date="2019-02" db="EMBL/GenBank/DDBJ databases">
        <authorList>
            <person name="Manzano-Marin A."/>
            <person name="Manzano-Marin A."/>
        </authorList>
    </citation>
    <scope>NUCLEOTIDE SEQUENCE [LARGE SCALE GENOMIC DNA]</scope>
    <source>
        <strain evidence="7 8">BuCipiceae</strain>
    </source>
</reference>
<accession>A0A803FU51</accession>
<evidence type="ECO:0000256" key="3">
    <source>
        <dbReference type="ARBA" id="ARBA00023274"/>
    </source>
</evidence>
<dbReference type="PROSITE" id="PS01015">
    <property type="entry name" value="RIBOSOMAL_L19"/>
    <property type="match status" value="1"/>
</dbReference>
<dbReference type="PANTHER" id="PTHR15680:SF9">
    <property type="entry name" value="LARGE RIBOSOMAL SUBUNIT PROTEIN BL19M"/>
    <property type="match status" value="1"/>
</dbReference>
<comment type="similarity">
    <text evidence="1 5 6">Belongs to the bacterial ribosomal protein bL19 family.</text>
</comment>
<dbReference type="InterPro" id="IPR001857">
    <property type="entry name" value="Ribosomal_bL19"/>
</dbReference>
<evidence type="ECO:0000256" key="1">
    <source>
        <dbReference type="ARBA" id="ARBA00005781"/>
    </source>
</evidence>
<dbReference type="PIRSF" id="PIRSF002191">
    <property type="entry name" value="Ribosomal_L19"/>
    <property type="match status" value="1"/>
</dbReference>
<keyword evidence="3 5" id="KW-0687">Ribonucleoprotein</keyword>
<dbReference type="InterPro" id="IPR008991">
    <property type="entry name" value="Translation_prot_SH3-like_sf"/>
</dbReference>
<protein>
    <recommendedName>
        <fullName evidence="4 5">Large ribosomal subunit protein bL19</fullName>
    </recommendedName>
</protein>
<dbReference type="OrthoDB" id="9803541at2"/>
<dbReference type="InterPro" id="IPR038657">
    <property type="entry name" value="Ribosomal_bL19_sf"/>
</dbReference>
<evidence type="ECO:0000313" key="8">
    <source>
        <dbReference type="Proteomes" id="UP000294455"/>
    </source>
</evidence>
<dbReference type="Proteomes" id="UP000294455">
    <property type="component" value="Chromosome"/>
</dbReference>
<dbReference type="GO" id="GO:0003735">
    <property type="term" value="F:structural constituent of ribosome"/>
    <property type="evidence" value="ECO:0007669"/>
    <property type="project" value="InterPro"/>
</dbReference>
<dbReference type="PANTHER" id="PTHR15680">
    <property type="entry name" value="RIBOSOMAL PROTEIN L19"/>
    <property type="match status" value="1"/>
</dbReference>
<dbReference type="AlphaFoldDB" id="A0A803FU51"/>
<dbReference type="GO" id="GO:0022625">
    <property type="term" value="C:cytosolic large ribosomal subunit"/>
    <property type="evidence" value="ECO:0007669"/>
    <property type="project" value="TreeGrafter"/>
</dbReference>
<name>A0A803FU51_9GAMM</name>
<dbReference type="Pfam" id="PF01245">
    <property type="entry name" value="Ribosomal_L19"/>
    <property type="match status" value="1"/>
</dbReference>
<dbReference type="HAMAP" id="MF_00402">
    <property type="entry name" value="Ribosomal_bL19"/>
    <property type="match status" value="1"/>
</dbReference>
<dbReference type="PRINTS" id="PR00061">
    <property type="entry name" value="RIBOSOMALL19"/>
</dbReference>
<organism evidence="7 8">
    <name type="scientific">Buchnera aphidicola</name>
    <name type="common">Cinara piceae</name>
    <dbReference type="NCBI Taxonomy" id="1660043"/>
    <lineage>
        <taxon>Bacteria</taxon>
        <taxon>Pseudomonadati</taxon>
        <taxon>Pseudomonadota</taxon>
        <taxon>Gammaproteobacteria</taxon>
        <taxon>Enterobacterales</taxon>
        <taxon>Erwiniaceae</taxon>
        <taxon>Buchnera</taxon>
    </lineage>
</organism>
<evidence type="ECO:0000256" key="2">
    <source>
        <dbReference type="ARBA" id="ARBA00022980"/>
    </source>
</evidence>
<sequence length="115" mass="13394">MNNHIQIIENEYKKKNIPQFKAGDSLLVKIWILEGNKKRIQSFEGIVISKRNRNLNSSFTIRKISNGEGIERTFLVHSPNINKIKIIKTGLVRKAKLYYLRKCKGKSARIKENLK</sequence>
<dbReference type="NCBIfam" id="TIGR01024">
    <property type="entry name" value="rplS_bact"/>
    <property type="match status" value="1"/>
</dbReference>
<dbReference type="RefSeq" id="WP_154049314.1">
    <property type="nucleotide sequence ID" value="NZ_LR217739.1"/>
</dbReference>
<gene>
    <name evidence="5 7" type="primary">rplS</name>
    <name evidence="7" type="ORF">BUCIPICE3303_260</name>
</gene>
<dbReference type="Gene3D" id="2.30.30.790">
    <property type="match status" value="1"/>
</dbReference>
<evidence type="ECO:0000313" key="7">
    <source>
        <dbReference type="EMBL" id="VFP88498.1"/>
    </source>
</evidence>
<evidence type="ECO:0000256" key="4">
    <source>
        <dbReference type="ARBA" id="ARBA00035171"/>
    </source>
</evidence>
<dbReference type="EMBL" id="LR217739">
    <property type="protein sequence ID" value="VFP88498.1"/>
    <property type="molecule type" value="Genomic_DNA"/>
</dbReference>